<comment type="domain">
    <text evidence="6">Contains large globular domains required for ATP hydrolysis at each terminus and a third globular domain forming a flexible hinge near the middle of the molecule. These domains are separated by coiled-coil structures.</text>
</comment>
<proteinExistence type="inferred from homology"/>
<dbReference type="AlphaFoldDB" id="A0A1Z2XTR4"/>
<feature type="coiled-coil region" evidence="6">
    <location>
        <begin position="680"/>
        <end position="798"/>
    </location>
</feature>
<dbReference type="GO" id="GO:0007062">
    <property type="term" value="P:sister chromatid cohesion"/>
    <property type="evidence" value="ECO:0007669"/>
    <property type="project" value="InterPro"/>
</dbReference>
<comment type="subcellular location">
    <subcellularLocation>
        <location evidence="6">Cytoplasm</location>
    </subcellularLocation>
</comment>
<dbReference type="RefSeq" id="WP_066539172.1">
    <property type="nucleotide sequence ID" value="NZ_CAQWLO010000052.1"/>
</dbReference>
<dbReference type="InterPro" id="IPR010935">
    <property type="entry name" value="SMC_hinge"/>
</dbReference>
<dbReference type="SUPFAM" id="SSF52540">
    <property type="entry name" value="P-loop containing nucleoside triphosphate hydrolases"/>
    <property type="match status" value="1"/>
</dbReference>
<dbReference type="FunFam" id="3.40.50.300:FF:000984">
    <property type="entry name" value="Chromosome partition protein Smc"/>
    <property type="match status" value="1"/>
</dbReference>
<dbReference type="GO" id="GO:0007059">
    <property type="term" value="P:chromosome segregation"/>
    <property type="evidence" value="ECO:0007669"/>
    <property type="project" value="UniProtKB-UniRule"/>
</dbReference>
<dbReference type="SUPFAM" id="SSF57997">
    <property type="entry name" value="Tropomyosin"/>
    <property type="match status" value="2"/>
</dbReference>
<keyword evidence="1 6" id="KW-0963">Cytoplasm</keyword>
<feature type="region of interest" description="Disordered" evidence="7">
    <location>
        <begin position="331"/>
        <end position="353"/>
    </location>
</feature>
<dbReference type="GO" id="GO:0003677">
    <property type="term" value="F:DNA binding"/>
    <property type="evidence" value="ECO:0007669"/>
    <property type="project" value="UniProtKB-UniRule"/>
</dbReference>
<evidence type="ECO:0000256" key="1">
    <source>
        <dbReference type="ARBA" id="ARBA00022490"/>
    </source>
</evidence>
<dbReference type="GO" id="GO:0005694">
    <property type="term" value="C:chromosome"/>
    <property type="evidence" value="ECO:0007669"/>
    <property type="project" value="InterPro"/>
</dbReference>
<organism evidence="10 12">
    <name type="scientific">Acutalibacter muris</name>
    <dbReference type="NCBI Taxonomy" id="1796620"/>
    <lineage>
        <taxon>Bacteria</taxon>
        <taxon>Bacillati</taxon>
        <taxon>Bacillota</taxon>
        <taxon>Clostridia</taxon>
        <taxon>Eubacteriales</taxon>
        <taxon>Acutalibacteraceae</taxon>
        <taxon>Acutalibacter</taxon>
    </lineage>
</organism>
<evidence type="ECO:0000313" key="10">
    <source>
        <dbReference type="EMBL" id="QQR31087.1"/>
    </source>
</evidence>
<name>A0A1Z2XTR4_9FIRM</name>
<dbReference type="KEGG" id="amur:ADH66_14850"/>
<dbReference type="GO" id="GO:0005524">
    <property type="term" value="F:ATP binding"/>
    <property type="evidence" value="ECO:0007669"/>
    <property type="project" value="UniProtKB-UniRule"/>
</dbReference>
<reference evidence="11" key="2">
    <citation type="submission" date="2017-05" db="EMBL/GenBank/DDBJ databases">
        <title>Improved OligoMM genomes.</title>
        <authorList>
            <person name="Garzetti D."/>
        </authorList>
    </citation>
    <scope>NUCLEOTIDE SEQUENCE [LARGE SCALE GENOMIC DNA]</scope>
    <source>
        <strain evidence="11">KB18</strain>
    </source>
</reference>
<dbReference type="GO" id="GO:0016887">
    <property type="term" value="F:ATP hydrolysis activity"/>
    <property type="evidence" value="ECO:0007669"/>
    <property type="project" value="InterPro"/>
</dbReference>
<dbReference type="PIRSF" id="PIRSF005719">
    <property type="entry name" value="SMC"/>
    <property type="match status" value="1"/>
</dbReference>
<reference evidence="9" key="1">
    <citation type="journal article" date="2017" name="Genome Announc.">
        <title>High-Quality Whole-Genome Sequences of the Oligo-Mouse-Microbiota Bacterial Community.</title>
        <authorList>
            <person name="Garzetti D."/>
            <person name="Brugiroux S."/>
            <person name="Bunk B."/>
            <person name="Pukall R."/>
            <person name="McCoy K.D."/>
            <person name="Macpherson A.J."/>
            <person name="Stecher B."/>
        </authorList>
    </citation>
    <scope>NUCLEOTIDE SEQUENCE</scope>
    <source>
        <strain evidence="9">KB18</strain>
    </source>
</reference>
<evidence type="ECO:0000313" key="12">
    <source>
        <dbReference type="Proteomes" id="UP000596035"/>
    </source>
</evidence>
<dbReference type="GO" id="GO:0030261">
    <property type="term" value="P:chromosome condensation"/>
    <property type="evidence" value="ECO:0007669"/>
    <property type="project" value="InterPro"/>
</dbReference>
<feature type="binding site" evidence="6">
    <location>
        <begin position="32"/>
        <end position="39"/>
    </location>
    <ligand>
        <name>ATP</name>
        <dbReference type="ChEBI" id="CHEBI:30616"/>
    </ligand>
</feature>
<dbReference type="InterPro" id="IPR027417">
    <property type="entry name" value="P-loop_NTPase"/>
</dbReference>
<evidence type="ECO:0000313" key="9">
    <source>
        <dbReference type="EMBL" id="ASB41820.1"/>
    </source>
</evidence>
<reference evidence="10 12" key="3">
    <citation type="submission" date="2020-11" db="EMBL/GenBank/DDBJ databases">
        <title>Closed and high quality bacterial genomes of the OMM12 community.</title>
        <authorList>
            <person name="Marbouty M."/>
            <person name="Lamy-Besnier Q."/>
            <person name="Debarbieux L."/>
            <person name="Koszul R."/>
        </authorList>
    </citation>
    <scope>NUCLEOTIDE SEQUENCE [LARGE SCALE GENOMIC DNA]</scope>
    <source>
        <strain evidence="10 12">KB18</strain>
    </source>
</reference>
<keyword evidence="3 6" id="KW-0067">ATP-binding</keyword>
<comment type="function">
    <text evidence="6">Required for chromosome condensation and partitioning.</text>
</comment>
<dbReference type="Gene3D" id="3.30.70.1620">
    <property type="match status" value="1"/>
</dbReference>
<dbReference type="Proteomes" id="UP000596035">
    <property type="component" value="Chromosome"/>
</dbReference>
<evidence type="ECO:0000256" key="6">
    <source>
        <dbReference type="HAMAP-Rule" id="MF_01894"/>
    </source>
</evidence>
<feature type="region of interest" description="Disordered" evidence="7">
    <location>
        <begin position="880"/>
        <end position="918"/>
    </location>
</feature>
<evidence type="ECO:0000256" key="4">
    <source>
        <dbReference type="ARBA" id="ARBA00023054"/>
    </source>
</evidence>
<dbReference type="NCBIfam" id="TIGR02168">
    <property type="entry name" value="SMC_prok_B"/>
    <property type="match status" value="1"/>
</dbReference>
<dbReference type="GO" id="GO:0006260">
    <property type="term" value="P:DNA replication"/>
    <property type="evidence" value="ECO:0007669"/>
    <property type="project" value="UniProtKB-UniRule"/>
</dbReference>
<comment type="similarity">
    <text evidence="6">Belongs to the SMC family.</text>
</comment>
<dbReference type="Proteomes" id="UP000196710">
    <property type="component" value="Chromosome"/>
</dbReference>
<keyword evidence="4 6" id="KW-0175">Coiled coil</keyword>
<dbReference type="SUPFAM" id="SSF75553">
    <property type="entry name" value="Smc hinge domain"/>
    <property type="match status" value="1"/>
</dbReference>
<keyword evidence="5 6" id="KW-0238">DNA-binding</keyword>
<keyword evidence="2 6" id="KW-0547">Nucleotide-binding</keyword>
<dbReference type="Gene3D" id="1.20.1060.20">
    <property type="match status" value="1"/>
</dbReference>
<sequence>MILKSLELQGFKTFPDKTTLSFERGITSVVGPNGSGKSNISDAMRWVLGEQSLRSLRCSKMEDVIFGGTPQRRAQGFAEVTLTIDNADRALPFDNDQVAITRRYYRSGESEYLINKSTVRLRDINELFMDTGLGRDGYSIIGQGKIDSIVAAKSEDRREIFEEAAGISRYRYRKEEAERRLSKAEENLVRLRDILSELEGRVGPLKEQAEKAEKFIEYDGEKKGLEIGIWLETLRRSAQGIREHRDKIGLAQSQHRQIEEELERIARRTEENLREVNGCTAAMDAARNEAAALDEQAVRAEGEAGLLEQETAHNAQDILRLRGQIEAARRSREDTEKEIEDKRSRLTEQERRIEESQKKLGDFTQALEELRKGADQATREIELAAAKLAGVNASLSEERVQISSAQSSMEEILRRAQAVEESVRQTEERREAAEKEGRELSELLEGIEKEIAAKENAVKGYQLRLESRRQRVQQSKDQVDRLTLDTNEQLRRAKLLEDLERSMEGFGQSVKAVMRESGRGMLKGICGPVTRIIKVPGEYAVAIETALGAAMQNIVVETEGDAKAAISFLKQRDQGRATFLPLTTVKGRTIDRREMENIPGFVGIASELCGCEERFDGIKASLLGRVAVAEDLDSAVSIAKRTGYRYRVVSLDGQVVNAGGSLTGGSRAKNSGLLSRAGEIERIRAKAAGLREQTEKAAAALKESQRELSACEAELDAAQGELGSLQEERTKVTAELAAAGRELESIRQSAGELIKERANAGERLEALNKSQAESKERLEALEQEAKDWQQKSQALTGDRQEQLDRCDQIGETVQALRMEEFSARKDRDALTETLRELAARQEDSAGEQQRLLEEIGALEEKNRGLEEDILRQKEQIESLRASARDTRAKVQEQAEKRAELEQESSELRSTEREALARRESAAGELARLQEREGNLQKEYDGLTNRLWEEYELTRREAEEVAAEIDDLPRAQRRLAELKNKIKALGSVNVGAVVEYKEVSERYDFLSKQVGDAEKSKKELLDLITQLVGAMQEQFIERFGRINENFGHIFRELFGGGAAELSFSDPENVLTSGIDIKVHPPGKIVTHIESLSGGEKALVAISIYFAIMRVNPPPFCVLDEIEAALDDVNVTRFAQYLRRMTGKSQFITITHRRGTMEGSDMLYGVTMQDQGISKLLALRTDEAAEYGS</sequence>
<protein>
    <recommendedName>
        <fullName evidence="6">Chromosome partition protein Smc</fullName>
    </recommendedName>
</protein>
<dbReference type="GO" id="GO:0005737">
    <property type="term" value="C:cytoplasm"/>
    <property type="evidence" value="ECO:0007669"/>
    <property type="project" value="UniProtKB-SubCell"/>
</dbReference>
<gene>
    <name evidence="6 10" type="primary">smc</name>
    <name evidence="9" type="ORF">ADH66_14850</name>
    <name evidence="10" type="ORF">I5Q82_05230</name>
</gene>
<dbReference type="EMBL" id="CP021422">
    <property type="protein sequence ID" value="ASB41820.1"/>
    <property type="molecule type" value="Genomic_DNA"/>
</dbReference>
<dbReference type="HAMAP" id="MF_01894">
    <property type="entry name" value="Smc_prok"/>
    <property type="match status" value="1"/>
</dbReference>
<dbReference type="Gene3D" id="6.10.140.1720">
    <property type="match status" value="1"/>
</dbReference>
<evidence type="ECO:0000259" key="8">
    <source>
        <dbReference type="SMART" id="SM00968"/>
    </source>
</evidence>
<evidence type="ECO:0000256" key="2">
    <source>
        <dbReference type="ARBA" id="ARBA00022741"/>
    </source>
</evidence>
<evidence type="ECO:0000256" key="5">
    <source>
        <dbReference type="ARBA" id="ARBA00023125"/>
    </source>
</evidence>
<dbReference type="Pfam" id="PF06470">
    <property type="entry name" value="SMC_hinge"/>
    <property type="match status" value="1"/>
</dbReference>
<evidence type="ECO:0000256" key="7">
    <source>
        <dbReference type="SAM" id="MobiDB-lite"/>
    </source>
</evidence>
<dbReference type="InterPro" id="IPR036277">
    <property type="entry name" value="SMC_hinge_sf"/>
</dbReference>
<dbReference type="Gene3D" id="3.40.50.300">
    <property type="entry name" value="P-loop containing nucleotide triphosphate hydrolases"/>
    <property type="match status" value="2"/>
</dbReference>
<comment type="subunit">
    <text evidence="6">Homodimer.</text>
</comment>
<dbReference type="Pfam" id="PF02463">
    <property type="entry name" value="SMC_N"/>
    <property type="match status" value="1"/>
</dbReference>
<dbReference type="InterPro" id="IPR003395">
    <property type="entry name" value="RecF/RecN/SMC_N"/>
</dbReference>
<feature type="coiled-coil region" evidence="6">
    <location>
        <begin position="167"/>
        <end position="201"/>
    </location>
</feature>
<evidence type="ECO:0000313" key="11">
    <source>
        <dbReference type="Proteomes" id="UP000196710"/>
    </source>
</evidence>
<evidence type="ECO:0000256" key="3">
    <source>
        <dbReference type="ARBA" id="ARBA00022840"/>
    </source>
</evidence>
<keyword evidence="11" id="KW-1185">Reference proteome</keyword>
<dbReference type="EMBL" id="CP065321">
    <property type="protein sequence ID" value="QQR31087.1"/>
    <property type="molecule type" value="Genomic_DNA"/>
</dbReference>
<dbReference type="InterPro" id="IPR011890">
    <property type="entry name" value="SMC_prok"/>
</dbReference>
<dbReference type="InterPro" id="IPR024704">
    <property type="entry name" value="SMC"/>
</dbReference>
<dbReference type="SMART" id="SM00968">
    <property type="entry name" value="SMC_hinge"/>
    <property type="match status" value="1"/>
</dbReference>
<feature type="domain" description="SMC hinge" evidence="8">
    <location>
        <begin position="523"/>
        <end position="639"/>
    </location>
</feature>
<accession>A0A1Z2XTR4</accession>
<dbReference type="PANTHER" id="PTHR43977">
    <property type="entry name" value="STRUCTURAL MAINTENANCE OF CHROMOSOMES PROTEIN 3"/>
    <property type="match status" value="1"/>
</dbReference>